<feature type="transmembrane region" description="Helical" evidence="6">
    <location>
        <begin position="12"/>
        <end position="31"/>
    </location>
</feature>
<comment type="subcellular location">
    <subcellularLocation>
        <location evidence="1">Cell membrane</location>
        <topology evidence="1">Multi-pass membrane protein</topology>
    </subcellularLocation>
</comment>
<dbReference type="GO" id="GO:0005886">
    <property type="term" value="C:plasma membrane"/>
    <property type="evidence" value="ECO:0007669"/>
    <property type="project" value="UniProtKB-SubCell"/>
</dbReference>
<dbReference type="RefSeq" id="WP_147669454.1">
    <property type="nucleotide sequence ID" value="NZ_CP120678.1"/>
</dbReference>
<feature type="transmembrane region" description="Helical" evidence="6">
    <location>
        <begin position="62"/>
        <end position="82"/>
    </location>
</feature>
<keyword evidence="4 6" id="KW-1133">Transmembrane helix</keyword>
<dbReference type="EMBL" id="CP120678">
    <property type="protein sequence ID" value="WIW70714.1"/>
    <property type="molecule type" value="Genomic_DNA"/>
</dbReference>
<dbReference type="KEGG" id="sgbi:P3F81_12675"/>
<feature type="transmembrane region" description="Helical" evidence="6">
    <location>
        <begin position="37"/>
        <end position="55"/>
    </location>
</feature>
<feature type="transmembrane region" description="Helical" evidence="6">
    <location>
        <begin position="276"/>
        <end position="292"/>
    </location>
</feature>
<name>A0A9Y2EV90_9FIRM</name>
<feature type="transmembrane region" description="Helical" evidence="6">
    <location>
        <begin position="88"/>
        <end position="108"/>
    </location>
</feature>
<dbReference type="Proteomes" id="UP001243623">
    <property type="component" value="Chromosome"/>
</dbReference>
<reference evidence="7" key="1">
    <citation type="submission" date="2023-03" db="EMBL/GenBank/DDBJ databases">
        <title>Selenobaculum gbiensis gen. nov. sp. nov., a new bacterium isolated from the gut microbiota of IBD patient.</title>
        <authorList>
            <person name="Yeo S."/>
            <person name="Park H."/>
            <person name="Huh C.S."/>
        </authorList>
    </citation>
    <scope>NUCLEOTIDE SEQUENCE</scope>
    <source>
        <strain evidence="7">ICN-92133</strain>
    </source>
</reference>
<keyword evidence="2" id="KW-1003">Cell membrane</keyword>
<evidence type="ECO:0000256" key="1">
    <source>
        <dbReference type="ARBA" id="ARBA00004651"/>
    </source>
</evidence>
<sequence length="314" mass="33786">MKAVTKKDLKIIGLCVLVYAIVEGLLQANFIGSFWELNLILIAINIIMAASLNLINGYTGQFSLGHAGFMAVGAYVSAIITVKFQLPFLLAIVVGALASGLLGLLIGLPTLRLNGDYLAIATLGLGEIIRITILNIPYVGGASGFMGIPRYTNFAWAFFVCLFTLFFIKNLVNSSHGRACISIRENEIAAEAMGIDTTKYKVLAFTIGAAFAGVAGALFAHYFYIAHPASFTFMMSFNYLTMVVMGGLGSITGSVAGAVILTFVSAALASWPEWRMIVYSLVLILLMIYRPQGLFGNVELTNIGIFKRFKGGNK</sequence>
<feature type="transmembrane region" description="Helical" evidence="6">
    <location>
        <begin position="117"/>
        <end position="139"/>
    </location>
</feature>
<dbReference type="GO" id="GO:0015658">
    <property type="term" value="F:branched-chain amino acid transmembrane transporter activity"/>
    <property type="evidence" value="ECO:0007669"/>
    <property type="project" value="InterPro"/>
</dbReference>
<protein>
    <submittedName>
        <fullName evidence="7">Branched-chain amino acid ABC transporter permease</fullName>
    </submittedName>
</protein>
<keyword evidence="3 6" id="KW-0812">Transmembrane</keyword>
<dbReference type="PANTHER" id="PTHR30482">
    <property type="entry name" value="HIGH-AFFINITY BRANCHED-CHAIN AMINO ACID TRANSPORT SYSTEM PERMEASE"/>
    <property type="match status" value="1"/>
</dbReference>
<organism evidence="7 8">
    <name type="scientific">Selenobaculum gibii</name>
    <dbReference type="NCBI Taxonomy" id="3054208"/>
    <lineage>
        <taxon>Bacteria</taxon>
        <taxon>Bacillati</taxon>
        <taxon>Bacillota</taxon>
        <taxon>Negativicutes</taxon>
        <taxon>Selenomonadales</taxon>
        <taxon>Selenomonadaceae</taxon>
        <taxon>Selenobaculum</taxon>
    </lineage>
</organism>
<keyword evidence="8" id="KW-1185">Reference proteome</keyword>
<dbReference type="PANTHER" id="PTHR30482:SF10">
    <property type="entry name" value="HIGH-AFFINITY BRANCHED-CHAIN AMINO ACID TRANSPORT PROTEIN BRAE"/>
    <property type="match status" value="1"/>
</dbReference>
<evidence type="ECO:0000313" key="8">
    <source>
        <dbReference type="Proteomes" id="UP001243623"/>
    </source>
</evidence>
<accession>A0A9Y2EV90</accession>
<keyword evidence="5 6" id="KW-0472">Membrane</keyword>
<gene>
    <name evidence="7" type="ORF">P3F81_12675</name>
</gene>
<dbReference type="InterPro" id="IPR043428">
    <property type="entry name" value="LivM-like"/>
</dbReference>
<evidence type="ECO:0000256" key="4">
    <source>
        <dbReference type="ARBA" id="ARBA00022989"/>
    </source>
</evidence>
<proteinExistence type="predicted"/>
<dbReference type="CDD" id="cd06581">
    <property type="entry name" value="TM_PBP1_LivM_like"/>
    <property type="match status" value="1"/>
</dbReference>
<dbReference type="InterPro" id="IPR001851">
    <property type="entry name" value="ABC_transp_permease"/>
</dbReference>
<feature type="transmembrane region" description="Helical" evidence="6">
    <location>
        <begin position="151"/>
        <end position="168"/>
    </location>
</feature>
<dbReference type="Pfam" id="PF02653">
    <property type="entry name" value="BPD_transp_2"/>
    <property type="match status" value="1"/>
</dbReference>
<evidence type="ECO:0000256" key="5">
    <source>
        <dbReference type="ARBA" id="ARBA00023136"/>
    </source>
</evidence>
<evidence type="ECO:0000256" key="3">
    <source>
        <dbReference type="ARBA" id="ARBA00022692"/>
    </source>
</evidence>
<feature type="transmembrane region" description="Helical" evidence="6">
    <location>
        <begin position="237"/>
        <end position="264"/>
    </location>
</feature>
<evidence type="ECO:0000256" key="6">
    <source>
        <dbReference type="SAM" id="Phobius"/>
    </source>
</evidence>
<evidence type="ECO:0000256" key="2">
    <source>
        <dbReference type="ARBA" id="ARBA00022475"/>
    </source>
</evidence>
<dbReference type="AlphaFoldDB" id="A0A9Y2EV90"/>
<feature type="transmembrane region" description="Helical" evidence="6">
    <location>
        <begin position="202"/>
        <end position="225"/>
    </location>
</feature>
<evidence type="ECO:0000313" key="7">
    <source>
        <dbReference type="EMBL" id="WIW70714.1"/>
    </source>
</evidence>